<accession>A0A376BKP9</accession>
<gene>
    <name evidence="2" type="ORF">NCTC10283_00434</name>
</gene>
<dbReference type="EMBL" id="UFSO01000002">
    <property type="protein sequence ID" value="SSY70347.1"/>
    <property type="molecule type" value="Genomic_DNA"/>
</dbReference>
<dbReference type="AlphaFoldDB" id="A0A376BKP9"/>
<keyword evidence="1" id="KW-0472">Membrane</keyword>
<reference evidence="2 3" key="1">
    <citation type="submission" date="2018-06" db="EMBL/GenBank/DDBJ databases">
        <authorList>
            <consortium name="Pathogen Informatics"/>
            <person name="Doyle S."/>
        </authorList>
    </citation>
    <scope>NUCLEOTIDE SEQUENCE [LARGE SCALE GENOMIC DNA]</scope>
    <source>
        <strain evidence="2 3">NCTC10283</strain>
    </source>
</reference>
<keyword evidence="1" id="KW-1133">Transmembrane helix</keyword>
<evidence type="ECO:0000313" key="2">
    <source>
        <dbReference type="EMBL" id="SSY70347.1"/>
    </source>
</evidence>
<keyword evidence="1" id="KW-0812">Transmembrane</keyword>
<evidence type="ECO:0000256" key="1">
    <source>
        <dbReference type="SAM" id="Phobius"/>
    </source>
</evidence>
<sequence>MTSNTEKSFQLQRNLVIRELLLHNLIALILYYLVALVWGEMSLWFALALSVLTMAQAAWRWNKLWGWTFDEAQFHISRYAQCGIEVKDRQMAWQDIAQVQHKRTPLLRRDYLLLRFQGDNKMPVRVALYLQNATEREETIALFQQYCPNKMKLLG</sequence>
<dbReference type="Proteomes" id="UP000254209">
    <property type="component" value="Unassembled WGS sequence"/>
</dbReference>
<protein>
    <submittedName>
        <fullName evidence="2">Uncharacterized protein</fullName>
    </submittedName>
</protein>
<keyword evidence="3" id="KW-1185">Reference proteome</keyword>
<organism evidence="2 3">
    <name type="scientific">Alysiella crassa</name>
    <dbReference type="NCBI Taxonomy" id="153491"/>
    <lineage>
        <taxon>Bacteria</taxon>
        <taxon>Pseudomonadati</taxon>
        <taxon>Pseudomonadota</taxon>
        <taxon>Betaproteobacteria</taxon>
        <taxon>Neisseriales</taxon>
        <taxon>Neisseriaceae</taxon>
        <taxon>Alysiella</taxon>
    </lineage>
</organism>
<dbReference type="STRING" id="1120980.GCA_000745955_02044"/>
<evidence type="ECO:0000313" key="3">
    <source>
        <dbReference type="Proteomes" id="UP000254209"/>
    </source>
</evidence>
<dbReference type="RefSeq" id="WP_034294536.1">
    <property type="nucleotide sequence ID" value="NZ_CP091519.2"/>
</dbReference>
<name>A0A376BKP9_9NEIS</name>
<proteinExistence type="predicted"/>
<feature type="transmembrane region" description="Helical" evidence="1">
    <location>
        <begin position="20"/>
        <end position="38"/>
    </location>
</feature>